<evidence type="ECO:0000259" key="3">
    <source>
        <dbReference type="SMART" id="SM00974"/>
    </source>
</evidence>
<keyword evidence="2" id="KW-1133">Transmembrane helix</keyword>
<feature type="transmembrane region" description="Helical" evidence="2">
    <location>
        <begin position="6"/>
        <end position="24"/>
    </location>
</feature>
<feature type="coiled-coil region" evidence="1">
    <location>
        <begin position="277"/>
        <end position="304"/>
    </location>
</feature>
<dbReference type="Pfam" id="PF13455">
    <property type="entry name" value="MUG113"/>
    <property type="match status" value="1"/>
</dbReference>
<comment type="caution">
    <text evidence="4">The sequence shown here is derived from an EMBL/GenBank/DDBJ whole genome shotgun (WGS) entry which is preliminary data.</text>
</comment>
<dbReference type="InterPro" id="IPR018306">
    <property type="entry name" value="Phage_T5_Orf172_DNA-bd"/>
</dbReference>
<keyword evidence="2" id="KW-0472">Membrane</keyword>
<name>A0ABU3QWG2_9GAMM</name>
<protein>
    <submittedName>
        <fullName evidence="4">DUF4041 domain-containing protein</fullName>
    </submittedName>
</protein>
<dbReference type="SMART" id="SM00974">
    <property type="entry name" value="T5orf172"/>
    <property type="match status" value="1"/>
</dbReference>
<dbReference type="Pfam" id="PF13250">
    <property type="entry name" value="SNIPE"/>
    <property type="match status" value="1"/>
</dbReference>
<reference evidence="4 5" key="1">
    <citation type="submission" date="2023-10" db="EMBL/GenBank/DDBJ databases">
        <title>Psychrosphaera aquimaarina strain SW33 isolated from seawater.</title>
        <authorList>
            <person name="Bayburt H."/>
            <person name="Kim J.M."/>
            <person name="Choi B.J."/>
            <person name="Jeon C.O."/>
        </authorList>
    </citation>
    <scope>NUCLEOTIDE SEQUENCE [LARGE SCALE GENOMIC DNA]</scope>
    <source>
        <strain evidence="4 5">KCTC 52743</strain>
    </source>
</reference>
<evidence type="ECO:0000313" key="4">
    <source>
        <dbReference type="EMBL" id="MDU0111745.1"/>
    </source>
</evidence>
<evidence type="ECO:0000313" key="5">
    <source>
        <dbReference type="Proteomes" id="UP001257914"/>
    </source>
</evidence>
<organism evidence="4 5">
    <name type="scientific">Psychrosphaera aquimarina</name>
    <dbReference type="NCBI Taxonomy" id="2044854"/>
    <lineage>
        <taxon>Bacteria</taxon>
        <taxon>Pseudomonadati</taxon>
        <taxon>Pseudomonadota</taxon>
        <taxon>Gammaproteobacteria</taxon>
        <taxon>Alteromonadales</taxon>
        <taxon>Pseudoalteromonadaceae</taxon>
        <taxon>Psychrosphaera</taxon>
    </lineage>
</organism>
<keyword evidence="2" id="KW-0812">Transmembrane</keyword>
<dbReference type="InterPro" id="IPR025280">
    <property type="entry name" value="SNIPE"/>
</dbReference>
<gene>
    <name evidence="4" type="ORF">RT723_01705</name>
</gene>
<keyword evidence="1" id="KW-0175">Coiled coil</keyword>
<dbReference type="Proteomes" id="UP001257914">
    <property type="component" value="Unassembled WGS sequence"/>
</dbReference>
<evidence type="ECO:0000256" key="1">
    <source>
        <dbReference type="SAM" id="Coils"/>
    </source>
</evidence>
<sequence>MDIEIIQTIWTALFCLTLLLLIRIKSKTSQTAKLEKQIADKKASINSESIEARLERLINEQSDVRHKINIGKPTETKLKDAIKVTEDDLKMINVGLLPPVFNFDDCEMLKEAISECHVAQYDVIKQNNATVGYSDWTWMGDKSIGHRMVRQYRELLLRAFNAEYDFIRKQMRHSSYTTAVNKLQKLAEQLSKLGEAAKVEITDEYLDMKIEELTIWHSELVRKEELKAERKKQQALLRAQVKKGGDDTEELEDDIYYRKSDLNKVQKLARELHGASALDMEDKIAKMQKEIDVLESKFERATSQAQLTKMGYIYVISNIGSFGNGVVKIGMTRRLEPMDRVKELGDASVPFMFDVHTLTFVDNAPSIEKTLHRKFDKYRVNQENFRKEFFNVNPQEVAEAMVELGIEADWYFDIEAKEYRESLLIREARNKQVTKAPKTSTQLPDSI</sequence>
<dbReference type="EMBL" id="JAWCUA010000001">
    <property type="protein sequence ID" value="MDU0111745.1"/>
    <property type="molecule type" value="Genomic_DNA"/>
</dbReference>
<accession>A0ABU3QWG2</accession>
<proteinExistence type="predicted"/>
<keyword evidence="5" id="KW-1185">Reference proteome</keyword>
<dbReference type="RefSeq" id="WP_315945639.1">
    <property type="nucleotide sequence ID" value="NZ_JAWCUA010000001.1"/>
</dbReference>
<evidence type="ECO:0000256" key="2">
    <source>
        <dbReference type="SAM" id="Phobius"/>
    </source>
</evidence>
<feature type="domain" description="Bacteriophage T5 Orf172 DNA-binding" evidence="3">
    <location>
        <begin position="321"/>
        <end position="404"/>
    </location>
</feature>